<evidence type="ECO:0000256" key="2">
    <source>
        <dbReference type="ARBA" id="ARBA00023320"/>
    </source>
</evidence>
<protein>
    <recommendedName>
        <fullName evidence="3">DNA helicase Pif1-like 2B domain-containing protein</fullName>
    </recommendedName>
</protein>
<organism evidence="4 5">
    <name type="scientific">Cordylochernes scorpioides</name>
    <dbReference type="NCBI Taxonomy" id="51811"/>
    <lineage>
        <taxon>Eukaryota</taxon>
        <taxon>Metazoa</taxon>
        <taxon>Ecdysozoa</taxon>
        <taxon>Arthropoda</taxon>
        <taxon>Chelicerata</taxon>
        <taxon>Arachnida</taxon>
        <taxon>Pseudoscorpiones</taxon>
        <taxon>Cheliferoidea</taxon>
        <taxon>Chernetidae</taxon>
        <taxon>Cordylochernes</taxon>
    </lineage>
</organism>
<accession>A0ABY6K2H0</accession>
<dbReference type="EMBL" id="CP092864">
    <property type="protein sequence ID" value="UYV63003.1"/>
    <property type="molecule type" value="Genomic_DNA"/>
</dbReference>
<feature type="domain" description="DNA helicase Pif1-like 2B" evidence="3">
    <location>
        <begin position="157"/>
        <end position="200"/>
    </location>
</feature>
<dbReference type="PANTHER" id="PTHR10492:SF57">
    <property type="entry name" value="ATP-DEPENDENT DNA HELICASE"/>
    <property type="match status" value="1"/>
</dbReference>
<reference evidence="4 5" key="1">
    <citation type="submission" date="2022-01" db="EMBL/GenBank/DDBJ databases">
        <title>A chromosomal length assembly of Cordylochernes scorpioides.</title>
        <authorList>
            <person name="Zeh D."/>
            <person name="Zeh J."/>
        </authorList>
    </citation>
    <scope>NUCLEOTIDE SEQUENCE [LARGE SCALE GENOMIC DNA]</scope>
    <source>
        <strain evidence="4">IN4F17</strain>
        <tissue evidence="4">Whole Body</tissue>
    </source>
</reference>
<dbReference type="InterPro" id="IPR013231">
    <property type="entry name" value="Periviscerokinin"/>
</dbReference>
<dbReference type="Proteomes" id="UP001235939">
    <property type="component" value="Chromosome 02"/>
</dbReference>
<keyword evidence="1" id="KW-0027">Amidation</keyword>
<name>A0ABY6K2H0_9ARAC</name>
<keyword evidence="2" id="KW-0527">Neuropeptide</keyword>
<dbReference type="PANTHER" id="PTHR10492">
    <property type="match status" value="1"/>
</dbReference>
<sequence length="241" mass="27390">MFWRRNRFTVWRFPPNIASNSKIYGCRLNKRFSQIIDSMKLQLTTNMIVALLNDTSGKDFSEKLLTIGNGRVPFDKSSGLISFPRNFCNFTNLSTKYSLASSLTKKIVELAILAAKNKDVDDLNYIIQNEIIGTMHSFKYIDCVTNADVAATNYPIEFLNSLDLPGLPPHNLRLKVGSIVIMLRNINQPKLCNGTHLVVSEEVLIPRILMIPTCWDFPILPSIRVITKTSKKLILFIPFHN</sequence>
<evidence type="ECO:0000313" key="4">
    <source>
        <dbReference type="EMBL" id="UYV63003.1"/>
    </source>
</evidence>
<evidence type="ECO:0000259" key="3">
    <source>
        <dbReference type="Pfam" id="PF21530"/>
    </source>
</evidence>
<dbReference type="Pfam" id="PF08259">
    <property type="entry name" value="Periviscerokin"/>
    <property type="match status" value="1"/>
</dbReference>
<keyword evidence="5" id="KW-1185">Reference proteome</keyword>
<dbReference type="Pfam" id="PF21530">
    <property type="entry name" value="Pif1_2B_dom"/>
    <property type="match status" value="1"/>
</dbReference>
<gene>
    <name evidence="4" type="ORF">LAZ67_2002808</name>
</gene>
<dbReference type="SUPFAM" id="SSF52540">
    <property type="entry name" value="P-loop containing nucleoside triphosphate hydrolases"/>
    <property type="match status" value="1"/>
</dbReference>
<evidence type="ECO:0000313" key="5">
    <source>
        <dbReference type="Proteomes" id="UP001235939"/>
    </source>
</evidence>
<proteinExistence type="predicted"/>
<dbReference type="InterPro" id="IPR049163">
    <property type="entry name" value="Pif1-like_2B_dom"/>
</dbReference>
<evidence type="ECO:0000256" key="1">
    <source>
        <dbReference type="ARBA" id="ARBA00022815"/>
    </source>
</evidence>
<dbReference type="InterPro" id="IPR027417">
    <property type="entry name" value="P-loop_NTPase"/>
</dbReference>